<dbReference type="InterPro" id="IPR006461">
    <property type="entry name" value="PLAC_motif_containing"/>
</dbReference>
<keyword evidence="2" id="KW-0472">Membrane</keyword>
<keyword evidence="2" id="KW-1133">Transmembrane helix</keyword>
<keyword evidence="4" id="KW-1185">Reference proteome</keyword>
<evidence type="ECO:0000313" key="4">
    <source>
        <dbReference type="Proteomes" id="UP001161247"/>
    </source>
</evidence>
<dbReference type="NCBIfam" id="TIGR01571">
    <property type="entry name" value="A_thal_Cys_rich"/>
    <property type="match status" value="1"/>
</dbReference>
<sequence length="193" mass="21507">MNQSNSLSHHQSPPHDDTSESDPPSESKPGPTSNPPNIIYVQHFASANNKPTHETSWSTSMYGCFSDMNTCVVTACCPCITSGRIAEIVDEGKTSCVEGVIMYALFSLFCINCIYTGNNRSKMRKQHMLKGNDCHDCLVHTYCTACALCQEYRELYRLGLDPGIGWHENLERQKHAVAVFKITPPRVEGGMMR</sequence>
<feature type="region of interest" description="Disordered" evidence="1">
    <location>
        <begin position="1"/>
        <end position="35"/>
    </location>
</feature>
<evidence type="ECO:0000256" key="1">
    <source>
        <dbReference type="SAM" id="MobiDB-lite"/>
    </source>
</evidence>
<dbReference type="Proteomes" id="UP001161247">
    <property type="component" value="Chromosome 2"/>
</dbReference>
<dbReference type="Pfam" id="PF04749">
    <property type="entry name" value="PLAC8"/>
    <property type="match status" value="1"/>
</dbReference>
<feature type="transmembrane region" description="Helical" evidence="2">
    <location>
        <begin position="100"/>
        <end position="118"/>
    </location>
</feature>
<organism evidence="3 4">
    <name type="scientific">Oldenlandia corymbosa var. corymbosa</name>
    <dbReference type="NCBI Taxonomy" id="529605"/>
    <lineage>
        <taxon>Eukaryota</taxon>
        <taxon>Viridiplantae</taxon>
        <taxon>Streptophyta</taxon>
        <taxon>Embryophyta</taxon>
        <taxon>Tracheophyta</taxon>
        <taxon>Spermatophyta</taxon>
        <taxon>Magnoliopsida</taxon>
        <taxon>eudicotyledons</taxon>
        <taxon>Gunneridae</taxon>
        <taxon>Pentapetalae</taxon>
        <taxon>asterids</taxon>
        <taxon>lamiids</taxon>
        <taxon>Gentianales</taxon>
        <taxon>Rubiaceae</taxon>
        <taxon>Rubioideae</taxon>
        <taxon>Spermacoceae</taxon>
        <taxon>Hedyotis-Oldenlandia complex</taxon>
        <taxon>Oldenlandia</taxon>
    </lineage>
</organism>
<dbReference type="EMBL" id="OX459119">
    <property type="protein sequence ID" value="CAI9092870.1"/>
    <property type="molecule type" value="Genomic_DNA"/>
</dbReference>
<keyword evidence="2" id="KW-0812">Transmembrane</keyword>
<protein>
    <submittedName>
        <fullName evidence="3">OLC1v1028215C1</fullName>
    </submittedName>
</protein>
<accession>A0AAV1CBS1</accession>
<gene>
    <name evidence="3" type="ORF">OLC1_LOCUS4433</name>
</gene>
<evidence type="ECO:0000313" key="3">
    <source>
        <dbReference type="EMBL" id="CAI9092870.1"/>
    </source>
</evidence>
<reference evidence="3" key="1">
    <citation type="submission" date="2023-03" db="EMBL/GenBank/DDBJ databases">
        <authorList>
            <person name="Julca I."/>
        </authorList>
    </citation>
    <scope>NUCLEOTIDE SEQUENCE</scope>
</reference>
<dbReference type="PANTHER" id="PTHR15907">
    <property type="entry name" value="DUF614 FAMILY PROTEIN-RELATED"/>
    <property type="match status" value="1"/>
</dbReference>
<evidence type="ECO:0000256" key="2">
    <source>
        <dbReference type="SAM" id="Phobius"/>
    </source>
</evidence>
<feature type="compositionally biased region" description="Polar residues" evidence="1">
    <location>
        <begin position="1"/>
        <end position="11"/>
    </location>
</feature>
<name>A0AAV1CBS1_OLDCO</name>
<dbReference type="AlphaFoldDB" id="A0AAV1CBS1"/>
<proteinExistence type="predicted"/>